<dbReference type="InterPro" id="IPR029048">
    <property type="entry name" value="HSP70_C_sf"/>
</dbReference>
<dbReference type="EMBL" id="UYRS01018897">
    <property type="protein sequence ID" value="VDK41051.1"/>
    <property type="molecule type" value="Genomic_DNA"/>
</dbReference>
<dbReference type="OrthoDB" id="2401965at2759"/>
<comment type="similarity">
    <text evidence="1 4">Belongs to the heat shock protein 70 family.</text>
</comment>
<reference evidence="7" key="1">
    <citation type="submission" date="2017-02" db="UniProtKB">
        <authorList>
            <consortium name="WormBaseParasite"/>
        </authorList>
    </citation>
    <scope>IDENTIFICATION</scope>
</reference>
<dbReference type="AlphaFoldDB" id="A0A0R3WDF9"/>
<dbReference type="Gene3D" id="3.30.420.40">
    <property type="match status" value="2"/>
</dbReference>
<keyword evidence="2 4" id="KW-0547">Nucleotide-binding</keyword>
<dbReference type="Proteomes" id="UP000282613">
    <property type="component" value="Unassembled WGS sequence"/>
</dbReference>
<keyword evidence="6" id="KW-1185">Reference proteome</keyword>
<dbReference type="Gene3D" id="1.20.1270.10">
    <property type="match status" value="1"/>
</dbReference>
<sequence>MGNRTTPSCVAFTDRERLIGEAAKKQADRNPSNTVFDVKRLIGRRFEDEEVQGDMKRWPFKVINAKEIPKIEVQHRGKTEYFIAEQISAMVLSKMKATADTYLDKKVTNAVITVPAYFNVNQRQATIDAGRLAGLNVLRLINEPTAAAIAYGVDRRIERQRNVLIFDWGGGTFDVSIMSIENEKFEAKAVGGDTHLGGEDITSRLVDHFVEIFKEEHEGKDLTINRKAISRLREKCEEAKRALSSAESTDIEIVSLFDGIDFSSSLTRARFEQLCSNLFNRTMDAVKTALTDARMTKVDVDEILLVGGSTRIPKVAKMLQDFFTGKEVKKSINADEAVAYGAAVLAAKLTGVVSNMTKDLVLLDVTPLSLGTNVKGDIMSTVIKRNTPIPTKKTEVFMNADDYLTEEKFSVLEGERVRTCDNHLLGEFTLTGYPPRARGETKFDMTFEIDENGILHVSAVERSTGKQNCIMITNYRGRLSEMEMEQMVKDAEKFMQEDEKERSRMAAKNALVNYVYSIKRELEKAEKKQNHDKMLAICERTIKWTDTEKQATKEDYERMRKKFDSVYSLLKKSQ</sequence>
<dbReference type="Gene3D" id="3.90.640.10">
    <property type="entry name" value="Actin, Chain A, domain 4"/>
    <property type="match status" value="1"/>
</dbReference>
<dbReference type="WBParaSite" id="TASK_0000880101-mRNA-1">
    <property type="protein sequence ID" value="TASK_0000880101-mRNA-1"/>
    <property type="gene ID" value="TASK_0000880101"/>
</dbReference>
<dbReference type="InterPro" id="IPR013126">
    <property type="entry name" value="Hsp_70_fam"/>
</dbReference>
<reference evidence="5 6" key="2">
    <citation type="submission" date="2018-11" db="EMBL/GenBank/DDBJ databases">
        <authorList>
            <consortium name="Pathogen Informatics"/>
        </authorList>
    </citation>
    <scope>NUCLEOTIDE SEQUENCE [LARGE SCALE GENOMIC DNA]</scope>
</reference>
<dbReference type="FunFam" id="3.30.30.30:FF:000005">
    <property type="entry name" value="Heat shock protein ssb1"/>
    <property type="match status" value="1"/>
</dbReference>
<evidence type="ECO:0000256" key="3">
    <source>
        <dbReference type="ARBA" id="ARBA00022840"/>
    </source>
</evidence>
<dbReference type="FunFam" id="2.60.34.10:FF:000012">
    <property type="entry name" value="Heat shock 70 kDa protein"/>
    <property type="match status" value="1"/>
</dbReference>
<evidence type="ECO:0000256" key="4">
    <source>
        <dbReference type="RuleBase" id="RU003322"/>
    </source>
</evidence>
<gene>
    <name evidence="5" type="ORF">TASK_LOCUS8802</name>
</gene>
<dbReference type="PRINTS" id="PR00301">
    <property type="entry name" value="HEATSHOCK70"/>
</dbReference>
<dbReference type="InterPro" id="IPR029047">
    <property type="entry name" value="HSP70_peptide-bd_sf"/>
</dbReference>
<proteinExistence type="inferred from homology"/>
<dbReference type="PANTHER" id="PTHR19375">
    <property type="entry name" value="HEAT SHOCK PROTEIN 70KDA"/>
    <property type="match status" value="1"/>
</dbReference>
<dbReference type="InterPro" id="IPR043129">
    <property type="entry name" value="ATPase_NBD"/>
</dbReference>
<keyword evidence="3 4" id="KW-0067">ATP-binding</keyword>
<dbReference type="GO" id="GO:0140662">
    <property type="term" value="F:ATP-dependent protein folding chaperone"/>
    <property type="evidence" value="ECO:0007669"/>
    <property type="project" value="InterPro"/>
</dbReference>
<dbReference type="SUPFAM" id="SSF100920">
    <property type="entry name" value="Heat shock protein 70kD (HSP70), peptide-binding domain"/>
    <property type="match status" value="1"/>
</dbReference>
<protein>
    <submittedName>
        <fullName evidence="7">Heat shock protein 70</fullName>
    </submittedName>
</protein>
<accession>A0A0R3WDF9</accession>
<evidence type="ECO:0000313" key="5">
    <source>
        <dbReference type="EMBL" id="VDK41051.1"/>
    </source>
</evidence>
<name>A0A0R3WDF9_TAEAS</name>
<dbReference type="InterPro" id="IPR018181">
    <property type="entry name" value="Heat_shock_70_CS"/>
</dbReference>
<evidence type="ECO:0000313" key="6">
    <source>
        <dbReference type="Proteomes" id="UP000282613"/>
    </source>
</evidence>
<dbReference type="SUPFAM" id="SSF53067">
    <property type="entry name" value="Actin-like ATPase domain"/>
    <property type="match status" value="2"/>
</dbReference>
<dbReference type="Gene3D" id="3.30.30.30">
    <property type="match status" value="1"/>
</dbReference>
<evidence type="ECO:0000256" key="2">
    <source>
        <dbReference type="ARBA" id="ARBA00022741"/>
    </source>
</evidence>
<dbReference type="SUPFAM" id="SSF100934">
    <property type="entry name" value="Heat shock protein 70kD (HSP70), C-terminal subdomain"/>
    <property type="match status" value="1"/>
</dbReference>
<dbReference type="Gene3D" id="2.60.34.10">
    <property type="entry name" value="Substrate Binding Domain Of DNAk, Chain A, domain 1"/>
    <property type="match status" value="1"/>
</dbReference>
<organism evidence="7">
    <name type="scientific">Taenia asiatica</name>
    <name type="common">Asian tapeworm</name>
    <dbReference type="NCBI Taxonomy" id="60517"/>
    <lineage>
        <taxon>Eukaryota</taxon>
        <taxon>Metazoa</taxon>
        <taxon>Spiralia</taxon>
        <taxon>Lophotrochozoa</taxon>
        <taxon>Platyhelminthes</taxon>
        <taxon>Cestoda</taxon>
        <taxon>Eucestoda</taxon>
        <taxon>Cyclophyllidea</taxon>
        <taxon>Taeniidae</taxon>
        <taxon>Taenia</taxon>
    </lineage>
</organism>
<evidence type="ECO:0000256" key="1">
    <source>
        <dbReference type="ARBA" id="ARBA00007381"/>
    </source>
</evidence>
<evidence type="ECO:0000313" key="7">
    <source>
        <dbReference type="WBParaSite" id="TASK_0000880101-mRNA-1"/>
    </source>
</evidence>
<dbReference type="Pfam" id="PF00012">
    <property type="entry name" value="HSP70"/>
    <property type="match status" value="1"/>
</dbReference>
<dbReference type="PROSITE" id="PS01036">
    <property type="entry name" value="HSP70_3"/>
    <property type="match status" value="1"/>
</dbReference>
<dbReference type="STRING" id="60517.A0A0R3WDF9"/>
<dbReference type="GO" id="GO:0005524">
    <property type="term" value="F:ATP binding"/>
    <property type="evidence" value="ECO:0007669"/>
    <property type="project" value="UniProtKB-KW"/>
</dbReference>
<dbReference type="FunFam" id="3.90.640.10:FF:000002">
    <property type="entry name" value="Heat shock 70 kDa"/>
    <property type="match status" value="1"/>
</dbReference>